<dbReference type="GO" id="GO:0050661">
    <property type="term" value="F:NADP binding"/>
    <property type="evidence" value="ECO:0007669"/>
    <property type="project" value="UniProtKB-UniRule"/>
</dbReference>
<evidence type="ECO:0000259" key="7">
    <source>
        <dbReference type="Pfam" id="PF07992"/>
    </source>
</evidence>
<keyword evidence="5 6" id="KW-0560">Oxidoreductase</keyword>
<feature type="binding site" evidence="6">
    <location>
        <position position="83"/>
    </location>
    <ligand>
        <name>FAD</name>
        <dbReference type="ChEBI" id="CHEBI:57692"/>
    </ligand>
</feature>
<evidence type="ECO:0000256" key="1">
    <source>
        <dbReference type="ARBA" id="ARBA00011738"/>
    </source>
</evidence>
<organism evidence="8 9">
    <name type="scientific">Lactobacillus rodentium</name>
    <dbReference type="NCBI Taxonomy" id="947835"/>
    <lineage>
        <taxon>Bacteria</taxon>
        <taxon>Bacillati</taxon>
        <taxon>Bacillota</taxon>
        <taxon>Bacilli</taxon>
        <taxon>Lactobacillales</taxon>
        <taxon>Lactobacillaceae</taxon>
        <taxon>Lactobacillus</taxon>
    </lineage>
</organism>
<sequence length="316" mass="35350">MNKFDLAIIGGGPVGLFATQFAQLHNLNTITFEALNRFGGQVEWLFPNKEIKDIPSYESLSGKDLIKKLKTPLTNTLQPNYRVETIKKEDGYFFINDEYQAKTILITTGLGAFHPKTLPIKVTKTEEKFINYFMTDPTNYKNQKVAVLGGGDTALDWALQLAPMVNSLTLIHRRPQFRGLESSLNQLKCLSNVKISTPYLPKGLQIKDNLLELTLNKIGSNEQSKQSFDNIFVAYGFKSDNRILRNWGLELSGRGIQVDRTMATNIPGIYAIGDSVEYEGRVPMIALGFGEAQIAITNIIAKLFPDKKITLHSTSI</sequence>
<feature type="binding site" evidence="6">
    <location>
        <position position="113"/>
    </location>
    <ligand>
        <name>FAD</name>
        <dbReference type="ChEBI" id="CHEBI:57692"/>
    </ligand>
</feature>
<dbReference type="GO" id="GO:0004324">
    <property type="term" value="F:ferredoxin-NADP+ reductase activity"/>
    <property type="evidence" value="ECO:0007669"/>
    <property type="project" value="UniProtKB-UniRule"/>
</dbReference>
<keyword evidence="9" id="KW-1185">Reference proteome</keyword>
<dbReference type="AlphaFoldDB" id="A0A2Z6TDY7"/>
<feature type="binding site" evidence="6">
    <location>
        <position position="33"/>
    </location>
    <ligand>
        <name>FAD</name>
        <dbReference type="ChEBI" id="CHEBI:57692"/>
    </ligand>
</feature>
<dbReference type="InterPro" id="IPR036188">
    <property type="entry name" value="FAD/NAD-bd_sf"/>
</dbReference>
<dbReference type="OrthoDB" id="9806179at2"/>
<comment type="subunit">
    <text evidence="1 6">Homodimer.</text>
</comment>
<dbReference type="PANTHER" id="PTHR48105">
    <property type="entry name" value="THIOREDOXIN REDUCTASE 1-RELATED-RELATED"/>
    <property type="match status" value="1"/>
</dbReference>
<feature type="binding site" evidence="6">
    <location>
        <position position="41"/>
    </location>
    <ligand>
        <name>FAD</name>
        <dbReference type="ChEBI" id="CHEBI:57692"/>
    </ligand>
</feature>
<name>A0A2Z6TDY7_9LACO</name>
<dbReference type="Pfam" id="PF07992">
    <property type="entry name" value="Pyr_redox_2"/>
    <property type="match status" value="1"/>
</dbReference>
<comment type="cofactor">
    <cofactor evidence="6">
        <name>FAD</name>
        <dbReference type="ChEBI" id="CHEBI:57692"/>
    </cofactor>
    <text evidence="6">Binds 1 FAD per subunit.</text>
</comment>
<comment type="caution">
    <text evidence="8">The sequence shown here is derived from an EMBL/GenBank/DDBJ whole genome shotgun (WGS) entry which is preliminary data.</text>
</comment>
<dbReference type="HAMAP" id="MF_01685">
    <property type="entry name" value="FENR2"/>
    <property type="match status" value="1"/>
</dbReference>
<dbReference type="InterPro" id="IPR050097">
    <property type="entry name" value="Ferredoxin-NADP_redctase_2"/>
</dbReference>
<dbReference type="SUPFAM" id="SSF51905">
    <property type="entry name" value="FAD/NAD(P)-binding domain"/>
    <property type="match status" value="1"/>
</dbReference>
<evidence type="ECO:0000313" key="9">
    <source>
        <dbReference type="Proteomes" id="UP000257317"/>
    </source>
</evidence>
<proteinExistence type="inferred from homology"/>
<evidence type="ECO:0000256" key="6">
    <source>
        <dbReference type="HAMAP-Rule" id="MF_01685"/>
    </source>
</evidence>
<feature type="binding site" evidence="6">
    <location>
        <position position="274"/>
    </location>
    <ligand>
        <name>FAD</name>
        <dbReference type="ChEBI" id="CHEBI:57692"/>
    </ligand>
</feature>
<accession>A0A2Z6TDY7</accession>
<evidence type="ECO:0000256" key="2">
    <source>
        <dbReference type="ARBA" id="ARBA00022630"/>
    </source>
</evidence>
<dbReference type="InterPro" id="IPR023753">
    <property type="entry name" value="FAD/NAD-binding_dom"/>
</dbReference>
<dbReference type="EC" id="1.18.1.2" evidence="6"/>
<dbReference type="InterPro" id="IPR022890">
    <property type="entry name" value="Fd--NADP_Rdtase_type_2"/>
</dbReference>
<reference evidence="9" key="1">
    <citation type="submission" date="2018-03" db="EMBL/GenBank/DDBJ databases">
        <title>New taxa in the Lactobacillus gasseri group.</title>
        <authorList>
            <person name="Tanizawa Y."/>
            <person name="Tohno M."/>
            <person name="Endo A."/>
            <person name="Arita M."/>
        </authorList>
    </citation>
    <scope>NUCLEOTIDE SEQUENCE [LARGE SCALE GENOMIC DNA]</scope>
    <source>
        <strain evidence="9">DSM 24759</strain>
    </source>
</reference>
<comment type="caution">
    <text evidence="6">Lacks conserved residue(s) required for the propagation of feature annotation.</text>
</comment>
<comment type="catalytic activity">
    <reaction evidence="6">
        <text>2 reduced [2Fe-2S]-[ferredoxin] + NADP(+) + H(+) = 2 oxidized [2Fe-2S]-[ferredoxin] + NADPH</text>
        <dbReference type="Rhea" id="RHEA:20125"/>
        <dbReference type="Rhea" id="RHEA-COMP:10000"/>
        <dbReference type="Rhea" id="RHEA-COMP:10001"/>
        <dbReference type="ChEBI" id="CHEBI:15378"/>
        <dbReference type="ChEBI" id="CHEBI:33737"/>
        <dbReference type="ChEBI" id="CHEBI:33738"/>
        <dbReference type="ChEBI" id="CHEBI:57783"/>
        <dbReference type="ChEBI" id="CHEBI:58349"/>
        <dbReference type="EC" id="1.18.1.2"/>
    </reaction>
</comment>
<feature type="domain" description="FAD/NAD(P)-binding" evidence="7">
    <location>
        <begin position="4"/>
        <end position="280"/>
    </location>
</feature>
<dbReference type="Proteomes" id="UP000257317">
    <property type="component" value="Unassembled WGS sequence"/>
</dbReference>
<dbReference type="GO" id="GO:0050660">
    <property type="term" value="F:flavin adenine dinucleotide binding"/>
    <property type="evidence" value="ECO:0007669"/>
    <property type="project" value="UniProtKB-UniRule"/>
</dbReference>
<keyword evidence="2 6" id="KW-0285">Flavoprotein</keyword>
<evidence type="ECO:0000313" key="8">
    <source>
        <dbReference type="EMBL" id="GBG04340.1"/>
    </source>
</evidence>
<feature type="binding site" evidence="6">
    <location>
        <position position="46"/>
    </location>
    <ligand>
        <name>FAD</name>
        <dbReference type="ChEBI" id="CHEBI:57692"/>
    </ligand>
</feature>
<comment type="similarity">
    <text evidence="6">Belongs to the ferredoxin--NADP reductase type 2 family.</text>
</comment>
<keyword evidence="4 6" id="KW-0521">NADP</keyword>
<feature type="binding site" evidence="6">
    <location>
        <position position="314"/>
    </location>
    <ligand>
        <name>FAD</name>
        <dbReference type="ChEBI" id="CHEBI:57692"/>
    </ligand>
</feature>
<protein>
    <recommendedName>
        <fullName evidence="6">Ferredoxin--NADP reductase</fullName>
        <shortName evidence="6">FNR</shortName>
        <shortName evidence="6">Fd-NADP(+) reductase</shortName>
        <ecNumber evidence="6">1.18.1.2</ecNumber>
    </recommendedName>
</protein>
<gene>
    <name evidence="8" type="primary">trxB</name>
    <name evidence="8" type="ORF">LrDSM24759_02540</name>
</gene>
<evidence type="ECO:0000256" key="5">
    <source>
        <dbReference type="ARBA" id="ARBA00023002"/>
    </source>
</evidence>
<dbReference type="PRINTS" id="PR00469">
    <property type="entry name" value="PNDRDTASEII"/>
</dbReference>
<keyword evidence="3 6" id="KW-0274">FAD</keyword>
<dbReference type="Gene3D" id="3.50.50.60">
    <property type="entry name" value="FAD/NAD(P)-binding domain"/>
    <property type="match status" value="2"/>
</dbReference>
<evidence type="ECO:0000256" key="4">
    <source>
        <dbReference type="ARBA" id="ARBA00022857"/>
    </source>
</evidence>
<dbReference type="EMBL" id="BFBY01000001">
    <property type="protein sequence ID" value="GBG04340.1"/>
    <property type="molecule type" value="Genomic_DNA"/>
</dbReference>
<dbReference type="RefSeq" id="WP_117117684.1">
    <property type="nucleotide sequence ID" value="NZ_BFBY01000001.1"/>
</dbReference>
<evidence type="ECO:0000256" key="3">
    <source>
        <dbReference type="ARBA" id="ARBA00022827"/>
    </source>
</evidence>
<dbReference type="PRINTS" id="PR00368">
    <property type="entry name" value="FADPNR"/>
</dbReference>